<feature type="chain" id="PRO_5030702446" description="LPXTG cell wall anchor domain-containing protein" evidence="3">
    <location>
        <begin position="38"/>
        <end position="737"/>
    </location>
</feature>
<proteinExistence type="predicted"/>
<evidence type="ECO:0000256" key="3">
    <source>
        <dbReference type="SAM" id="SignalP"/>
    </source>
</evidence>
<gene>
    <name evidence="4" type="ORF">BJ971_005291</name>
</gene>
<evidence type="ECO:0000313" key="5">
    <source>
        <dbReference type="Proteomes" id="UP000578112"/>
    </source>
</evidence>
<feature type="region of interest" description="Disordered" evidence="1">
    <location>
        <begin position="89"/>
        <end position="110"/>
    </location>
</feature>
<evidence type="ECO:0008006" key="6">
    <source>
        <dbReference type="Google" id="ProtNLM"/>
    </source>
</evidence>
<reference evidence="4 5" key="1">
    <citation type="submission" date="2020-08" db="EMBL/GenBank/DDBJ databases">
        <title>Sequencing the genomes of 1000 actinobacteria strains.</title>
        <authorList>
            <person name="Klenk H.-P."/>
        </authorList>
    </citation>
    <scope>NUCLEOTIDE SEQUENCE [LARGE SCALE GENOMIC DNA]</scope>
    <source>
        <strain evidence="4 5">DSM 43149</strain>
    </source>
</reference>
<dbReference type="AlphaFoldDB" id="A0A7W7MSJ4"/>
<feature type="region of interest" description="Disordered" evidence="1">
    <location>
        <begin position="271"/>
        <end position="311"/>
    </location>
</feature>
<accession>A0A7W7MSJ4</accession>
<dbReference type="RefSeq" id="WP_184995892.1">
    <property type="nucleotide sequence ID" value="NZ_BOMK01000003.1"/>
</dbReference>
<dbReference type="Proteomes" id="UP000578112">
    <property type="component" value="Unassembled WGS sequence"/>
</dbReference>
<feature type="region of interest" description="Disordered" evidence="1">
    <location>
        <begin position="669"/>
        <end position="696"/>
    </location>
</feature>
<keyword evidence="2" id="KW-0812">Transmembrane</keyword>
<feature type="compositionally biased region" description="Polar residues" evidence="1">
    <location>
        <begin position="286"/>
        <end position="295"/>
    </location>
</feature>
<keyword evidence="5" id="KW-1185">Reference proteome</keyword>
<keyword evidence="3" id="KW-0732">Signal</keyword>
<feature type="transmembrane region" description="Helical" evidence="2">
    <location>
        <begin position="708"/>
        <end position="727"/>
    </location>
</feature>
<comment type="caution">
    <text evidence="4">The sequence shown here is derived from an EMBL/GenBank/DDBJ whole genome shotgun (WGS) entry which is preliminary data.</text>
</comment>
<evidence type="ECO:0000256" key="2">
    <source>
        <dbReference type="SAM" id="Phobius"/>
    </source>
</evidence>
<protein>
    <recommendedName>
        <fullName evidence="6">LPXTG cell wall anchor domain-containing protein</fullName>
    </recommendedName>
</protein>
<evidence type="ECO:0000256" key="1">
    <source>
        <dbReference type="SAM" id="MobiDB-lite"/>
    </source>
</evidence>
<keyword evidence="2" id="KW-1133">Transmembrane helix</keyword>
<evidence type="ECO:0000313" key="4">
    <source>
        <dbReference type="EMBL" id="MBB4764735.1"/>
    </source>
</evidence>
<feature type="signal peptide" evidence="3">
    <location>
        <begin position="1"/>
        <end position="37"/>
    </location>
</feature>
<name>A0A7W7MSJ4_9ACTN</name>
<sequence length="737" mass="81869">MSYPRARLRAHLLFRGMVAAVCAVVLAAGALPVAAAAAPVTLTGKRCDAKFKLTGNPSKPGTLPGGDASRIKSAWDTYDYTNQRQSMDGLAAPTAEQLEESGTDSKKWKEGDPRKVYASYNNRQTSANPYKGTFQDWLNDAYIDNAARRTRGEAFHKKVVQDLNLVGPDWLCEVEVKDADGKVIRRYDAVNQKTKEFVEIKSGGGIVDKQLPNDRQVLKDTRFKDYSLRYVYGQEPEARTNVKLGELRAEAGSHPDGRSRVTVYQHRSTPVVRFTPGPHTKFDPTLNPNPQANSGSRGGLNDMLNQSKPTPESMRQQIERIRQGDPTGQRLRGPGGVDFSTLELRFVGAPVKGEGLDYSFTAEKMPDPDTKPGFGGQEKAQLISDSFFTWLSLTPEKFWVNLNPDEPQRVMDAKFGKTDAGRVLLEADLQMKHDFAAFMNPKTDLGKKFWDENQLKDGLPCLHGIRNWIEPKPAQVREQDGGIYILDAPLKVNSVPQEVDFDLPGDPCEPTKAQIEHNQKVVEKLIVPAVEKKIAEDPAYADLRRVYTSRVAAEWIRLQDAKKATDYRKIINSDDASKWPIRGEKWDFNETWQRYLKSFRDGDYKFEWEAGGQVYVYTMGGVDFSKSPKQNVSKQQFTAKHQYLPRSTRTSVQTMTDDAESDELLLLGGNTKAKPTTGDTAKPPADGASGGGQAGGLPITGDSVPVPALVSAALALIIAGTALAWWGRRRRRRTFVS</sequence>
<organism evidence="4 5">
    <name type="scientific">Actinoplanes digitatis</name>
    <dbReference type="NCBI Taxonomy" id="1868"/>
    <lineage>
        <taxon>Bacteria</taxon>
        <taxon>Bacillati</taxon>
        <taxon>Actinomycetota</taxon>
        <taxon>Actinomycetes</taxon>
        <taxon>Micromonosporales</taxon>
        <taxon>Micromonosporaceae</taxon>
        <taxon>Actinoplanes</taxon>
    </lineage>
</organism>
<dbReference type="EMBL" id="JACHNH010000001">
    <property type="protein sequence ID" value="MBB4764735.1"/>
    <property type="molecule type" value="Genomic_DNA"/>
</dbReference>
<keyword evidence="2" id="KW-0472">Membrane</keyword>